<sequence>MNSPSRPHTVPEHAEWTGRAWFSYEGADEEGMPIFREYCPSCGEAMTIRVNGRCRACHEASLLPVSEVGLADTGERWSEIYLGISDE</sequence>
<keyword evidence="2" id="KW-1185">Reference proteome</keyword>
<dbReference type="EMBL" id="FOMZ01000009">
    <property type="protein sequence ID" value="SFE22641.1"/>
    <property type="molecule type" value="Genomic_DNA"/>
</dbReference>
<evidence type="ECO:0000313" key="2">
    <source>
        <dbReference type="Proteomes" id="UP000198716"/>
    </source>
</evidence>
<gene>
    <name evidence="1" type="ORF">SAMN04487819_109226</name>
</gene>
<evidence type="ECO:0000313" key="1">
    <source>
        <dbReference type="EMBL" id="SFE22641.1"/>
    </source>
</evidence>
<proteinExistence type="predicted"/>
<reference evidence="2" key="1">
    <citation type="submission" date="2016-10" db="EMBL/GenBank/DDBJ databases">
        <authorList>
            <person name="Varghese N."/>
            <person name="Submissions S."/>
        </authorList>
    </citation>
    <scope>NUCLEOTIDE SEQUENCE [LARGE SCALE GENOMIC DNA]</scope>
    <source>
        <strain evidence="2">DSM 45004</strain>
    </source>
</reference>
<dbReference type="AlphaFoldDB" id="A0A1I1YT44"/>
<accession>A0A1I1YT44</accession>
<protein>
    <submittedName>
        <fullName evidence="1">Uncharacterized protein</fullName>
    </submittedName>
</protein>
<name>A0A1I1YT44_9ACTN</name>
<dbReference type="Proteomes" id="UP000198716">
    <property type="component" value="Unassembled WGS sequence"/>
</dbReference>
<organism evidence="1 2">
    <name type="scientific">Actinopolyspora alba</name>
    <dbReference type="NCBI Taxonomy" id="673379"/>
    <lineage>
        <taxon>Bacteria</taxon>
        <taxon>Bacillati</taxon>
        <taxon>Actinomycetota</taxon>
        <taxon>Actinomycetes</taxon>
        <taxon>Actinopolysporales</taxon>
        <taxon>Actinopolysporaceae</taxon>
        <taxon>Actinopolyspora</taxon>
        <taxon>Actinopolyspora alba group</taxon>
    </lineage>
</organism>